<dbReference type="EMBL" id="CP012150">
    <property type="protein sequence ID" value="AKS33803.1"/>
    <property type="molecule type" value="Genomic_DNA"/>
</dbReference>
<dbReference type="Pfam" id="PF02514">
    <property type="entry name" value="CobN-Mg_chel"/>
    <property type="match status" value="1"/>
</dbReference>
<dbReference type="OrthoDB" id="9757976at2"/>
<accession>A0A0K0X8S6</accession>
<dbReference type="PATRIC" id="fig|134601.6.peg.4153"/>
<proteinExistence type="predicted"/>
<dbReference type="STRING" id="134601.AFA91_20065"/>
<dbReference type="PANTHER" id="PTHR44119">
    <property type="entry name" value="MAGNESIUM-CHELATASE SUBUNIT CHLH, CHLOROPLASTIC"/>
    <property type="match status" value="1"/>
</dbReference>
<feature type="domain" description="CobN/magnesium chelatase" evidence="1">
    <location>
        <begin position="106"/>
        <end position="1176"/>
    </location>
</feature>
<evidence type="ECO:0000259" key="1">
    <source>
        <dbReference type="Pfam" id="PF02514"/>
    </source>
</evidence>
<protein>
    <submittedName>
        <fullName evidence="2">Cobalamin biosynthesis protein CobN</fullName>
        <ecNumber evidence="2">6.6.1.2</ecNumber>
    </submittedName>
</protein>
<dbReference type="InterPro" id="IPR011953">
    <property type="entry name" value="Cobalto_CobN"/>
</dbReference>
<dbReference type="AlphaFoldDB" id="A0A0K0X8S6"/>
<dbReference type="GO" id="GO:0009236">
    <property type="term" value="P:cobalamin biosynthetic process"/>
    <property type="evidence" value="ECO:0007669"/>
    <property type="project" value="InterPro"/>
</dbReference>
<dbReference type="RefSeq" id="WP_049746249.1">
    <property type="nucleotide sequence ID" value="NZ_CP012150.1"/>
</dbReference>
<organism evidence="2 3">
    <name type="scientific">Mycolicibacterium goodii</name>
    <name type="common">Mycobacterium goodii</name>
    <dbReference type="NCBI Taxonomy" id="134601"/>
    <lineage>
        <taxon>Bacteria</taxon>
        <taxon>Bacillati</taxon>
        <taxon>Actinomycetota</taxon>
        <taxon>Actinomycetes</taxon>
        <taxon>Mycobacteriales</taxon>
        <taxon>Mycobacteriaceae</taxon>
        <taxon>Mycolicibacterium</taxon>
    </lineage>
</organism>
<gene>
    <name evidence="2" type="primary">cobN</name>
    <name evidence="2" type="ORF">AFA91_20065</name>
</gene>
<dbReference type="GO" id="GO:0051116">
    <property type="term" value="F:cobaltochelatase activity"/>
    <property type="evidence" value="ECO:0007669"/>
    <property type="project" value="UniProtKB-EC"/>
</dbReference>
<keyword evidence="2" id="KW-0436">Ligase</keyword>
<dbReference type="CDD" id="cd10150">
    <property type="entry name" value="CobN_like"/>
    <property type="match status" value="1"/>
</dbReference>
<reference evidence="2 3" key="1">
    <citation type="submission" date="2015-07" db="EMBL/GenBank/DDBJ databases">
        <title>Complete genome sequence of Mycobacterium goodii X7B, a facultative thermophilic biodesulfurizing bacterium.</title>
        <authorList>
            <person name="Yu B."/>
            <person name="Li F."/>
            <person name="Xu P."/>
        </authorList>
    </citation>
    <scope>NUCLEOTIDE SEQUENCE [LARGE SCALE GENOMIC DNA]</scope>
    <source>
        <strain evidence="2 3">X7B</strain>
    </source>
</reference>
<dbReference type="EC" id="6.6.1.2" evidence="2"/>
<name>A0A0K0X8S6_MYCGD</name>
<sequence length="1199" mass="129041">MPVDAATHAPWVALLSTSDTDLLSARASGASFRLGNPSRQSVESVIDQGADVVVLRVLGSSAEVHTELSTLRATGLPLVVLGGERQPNAELMEWSSVPLGVAAQAHAYLAEGGPANLAQLHAFLCDTVLLTGEGFEEPVVIPEWGYSTRRSQAPGPLRVGVLYYRAHEVSGNSGFAHALADAIDATGEAVGIPIFASSLRSSPAELFDALGTMDAIVVSMLAAGGSTSATAGAGEDDASWDIERIAALDIPVLQGLCLTSPRAEWVANDDGVTPLDSATQIAIPEFDGRIITVPYSFKEIDGDGLPHYVADLERCARVAGIAVGHARLRRIPNDQKRLAIVMSAYPTKHSRVGNAVGLDTPASTVRLLRALRAAGYDVGDGFGVLDIDNETDAGDQLIHTLIEAGGQDAQWLTAPQLTQAQVRIGAEQYAAWIADMPAELRDEIAEVWGPPPGSLFVNEHNEIVLAALRSGNVVLMIQPPRGFGDNPVAIYHDPDMAPSHHYLAAYRWIEHGFGAHAVVHLGKHGSMEWLPGKNAALSAACATDAMIGNLPLIYPFLVNDPGEGAQAKRRAHATIVDHLIPPMARAETYGDIARLEQLLDEHSNIAAMDPAKLPAIRGEIWNLMRAAEIHRDLGLDDRPGDEEFDDFLLHVDGWLCEIKDAQIRDGLHVLGGAPEGETRVNLVLAILRSAQVWGGRSHAVPGLRAALGLKDDADIRAVDETETRARALIEAMEAAGWDPHAADQLHAAPEVRAVLRFAATEVVPRLAGTSNELDAVIHALAGGFVQPGPSGSPLRGLVNVLPTGRNFYTVDPRAVPSRLAWQTGQAMAESLLQRYLDDTGTYPASVGLSVWGTSAMRTSGDDVAEVLALLGVRPEWDEASRRVIDLDVIPLDELGRPRIDATVRISGFFRDAFPHVVTMLDDAVQMVALLDEPDDQNFVAAHARADLAAHGDLRRATTRVFGSKPGSYGAGLLQVMEARTWRDDQDLAEVYTAWGGFAYGRGLDGVACADDMRTNYARIKVAAKNIDSREHDIADSDDYFQYHGGMVATVRALTGSSPKAYVGDSTAPDAIRTRTLAEETARVFRARVVNPKWISAMRRHGYKGAFELAATVDYLFGLDATAGVVHDWMYENLAESYVLDPDTRQFLDESNPWALHGMVERLQEAADRGLWEKPSPDTMAALHQAYLDVEGELEGRVDD</sequence>
<dbReference type="Proteomes" id="UP000062255">
    <property type="component" value="Chromosome"/>
</dbReference>
<dbReference type="PANTHER" id="PTHR44119:SF4">
    <property type="entry name" value="AEROBIC COBALTOCHELATASE SUBUNIT COBN"/>
    <property type="match status" value="1"/>
</dbReference>
<dbReference type="InterPro" id="IPR003672">
    <property type="entry name" value="CobN/Mg_chltase"/>
</dbReference>
<evidence type="ECO:0000313" key="3">
    <source>
        <dbReference type="Proteomes" id="UP000062255"/>
    </source>
</evidence>
<evidence type="ECO:0000313" key="2">
    <source>
        <dbReference type="EMBL" id="AKS33803.1"/>
    </source>
</evidence>
<dbReference type="KEGG" id="mgo:AFA91_20065"/>
<dbReference type="NCBIfam" id="TIGR02257">
    <property type="entry name" value="cobalto_cobN"/>
    <property type="match status" value="1"/>
</dbReference>